<dbReference type="FunFam" id="1.20.5.170:FF:000020">
    <property type="entry name" value="BZIP transcription factor"/>
    <property type="match status" value="1"/>
</dbReference>
<feature type="compositionally biased region" description="Polar residues" evidence="7">
    <location>
        <begin position="57"/>
        <end position="68"/>
    </location>
</feature>
<dbReference type="SMART" id="SM00338">
    <property type="entry name" value="BRLZ"/>
    <property type="match status" value="1"/>
</dbReference>
<evidence type="ECO:0000256" key="6">
    <source>
        <dbReference type="SAM" id="Coils"/>
    </source>
</evidence>
<dbReference type="CDD" id="cd14702">
    <property type="entry name" value="bZIP_plant_GBF1"/>
    <property type="match status" value="1"/>
</dbReference>
<organism evidence="9 10">
    <name type="scientific">Morus notabilis</name>
    <dbReference type="NCBI Taxonomy" id="981085"/>
    <lineage>
        <taxon>Eukaryota</taxon>
        <taxon>Viridiplantae</taxon>
        <taxon>Streptophyta</taxon>
        <taxon>Embryophyta</taxon>
        <taxon>Tracheophyta</taxon>
        <taxon>Spermatophyta</taxon>
        <taxon>Magnoliopsida</taxon>
        <taxon>eudicotyledons</taxon>
        <taxon>Gunneridae</taxon>
        <taxon>Pentapetalae</taxon>
        <taxon>rosids</taxon>
        <taxon>fabids</taxon>
        <taxon>Rosales</taxon>
        <taxon>Moraceae</taxon>
        <taxon>Moreae</taxon>
        <taxon>Morus</taxon>
    </lineage>
</organism>
<dbReference type="InterPro" id="IPR004827">
    <property type="entry name" value="bZIP"/>
</dbReference>
<dbReference type="Pfam" id="PF00170">
    <property type="entry name" value="bZIP_1"/>
    <property type="match status" value="1"/>
</dbReference>
<dbReference type="GO" id="GO:0005634">
    <property type="term" value="C:nucleus"/>
    <property type="evidence" value="ECO:0007669"/>
    <property type="project" value="UniProtKB-SubCell"/>
</dbReference>
<dbReference type="KEGG" id="mnt:21409178"/>
<keyword evidence="10" id="KW-1185">Reference proteome</keyword>
<dbReference type="GO" id="GO:0003700">
    <property type="term" value="F:DNA-binding transcription factor activity"/>
    <property type="evidence" value="ECO:0007669"/>
    <property type="project" value="InterPro"/>
</dbReference>
<feature type="coiled-coil region" evidence="6">
    <location>
        <begin position="136"/>
        <end position="163"/>
    </location>
</feature>
<keyword evidence="2" id="KW-0805">Transcription regulation</keyword>
<evidence type="ECO:0000313" key="10">
    <source>
        <dbReference type="Proteomes" id="UP000030645"/>
    </source>
</evidence>
<dbReference type="PANTHER" id="PTHR46324:SF26">
    <property type="entry name" value="OS02G0728001 PROTEIN"/>
    <property type="match status" value="1"/>
</dbReference>
<dbReference type="InterPro" id="IPR044521">
    <property type="entry name" value="AtbZIP8/43"/>
</dbReference>
<dbReference type="InterPro" id="IPR046347">
    <property type="entry name" value="bZIP_sf"/>
</dbReference>
<gene>
    <name evidence="9" type="ORF">L484_026527</name>
</gene>
<dbReference type="OrthoDB" id="551672at2759"/>
<dbReference type="eggNOG" id="ENOG502RY8E">
    <property type="taxonomic scope" value="Eukaryota"/>
</dbReference>
<evidence type="ECO:0000313" key="9">
    <source>
        <dbReference type="EMBL" id="EXB44939.1"/>
    </source>
</evidence>
<keyword evidence="3" id="KW-0238">DNA-binding</keyword>
<dbReference type="SUPFAM" id="SSF57959">
    <property type="entry name" value="Leucine zipper domain"/>
    <property type="match status" value="1"/>
</dbReference>
<dbReference type="AlphaFoldDB" id="W9QZ38"/>
<dbReference type="Proteomes" id="UP000030645">
    <property type="component" value="Unassembled WGS sequence"/>
</dbReference>
<protein>
    <submittedName>
        <fullName evidence="9">Ocs element-binding factor 1</fullName>
    </submittedName>
</protein>
<dbReference type="Gene3D" id="1.20.5.170">
    <property type="match status" value="1"/>
</dbReference>
<evidence type="ECO:0000256" key="1">
    <source>
        <dbReference type="ARBA" id="ARBA00004123"/>
    </source>
</evidence>
<evidence type="ECO:0000256" key="3">
    <source>
        <dbReference type="ARBA" id="ARBA00023125"/>
    </source>
</evidence>
<feature type="domain" description="BZIP" evidence="8">
    <location>
        <begin position="83"/>
        <end position="134"/>
    </location>
</feature>
<evidence type="ECO:0000256" key="2">
    <source>
        <dbReference type="ARBA" id="ARBA00023015"/>
    </source>
</evidence>
<keyword evidence="5" id="KW-0539">Nucleus</keyword>
<evidence type="ECO:0000259" key="8">
    <source>
        <dbReference type="PROSITE" id="PS50217"/>
    </source>
</evidence>
<feature type="region of interest" description="Disordered" evidence="7">
    <location>
        <begin position="57"/>
        <end position="76"/>
    </location>
</feature>
<dbReference type="GO" id="GO:0046983">
    <property type="term" value="F:protein dimerization activity"/>
    <property type="evidence" value="ECO:0007669"/>
    <property type="project" value="UniProtKB-ARBA"/>
</dbReference>
<dbReference type="GO" id="GO:0003677">
    <property type="term" value="F:DNA binding"/>
    <property type="evidence" value="ECO:0007669"/>
    <property type="project" value="UniProtKB-KW"/>
</dbReference>
<proteinExistence type="predicted"/>
<dbReference type="PANTHER" id="PTHR46324">
    <property type="entry name" value="BASIC LEUCINE ZIPPER 43-RELATED"/>
    <property type="match status" value="1"/>
</dbReference>
<dbReference type="InterPro" id="IPR045314">
    <property type="entry name" value="bZIP_plant_GBF1"/>
</dbReference>
<name>W9QZ38_9ROSA</name>
<dbReference type="PROSITE" id="PS00036">
    <property type="entry name" value="BZIP_BASIC"/>
    <property type="match status" value="1"/>
</dbReference>
<reference evidence="10" key="1">
    <citation type="submission" date="2013-01" db="EMBL/GenBank/DDBJ databases">
        <title>Draft Genome Sequence of a Mulberry Tree, Morus notabilis C.K. Schneid.</title>
        <authorList>
            <person name="He N."/>
            <person name="Zhao S."/>
        </authorList>
    </citation>
    <scope>NUCLEOTIDE SEQUENCE</scope>
</reference>
<comment type="subcellular location">
    <subcellularLocation>
        <location evidence="1">Nucleus</location>
    </subcellularLocation>
</comment>
<evidence type="ECO:0000256" key="5">
    <source>
        <dbReference type="ARBA" id="ARBA00023242"/>
    </source>
</evidence>
<dbReference type="EMBL" id="KE343883">
    <property type="protein sequence ID" value="EXB44939.1"/>
    <property type="molecule type" value="Genomic_DNA"/>
</dbReference>
<evidence type="ECO:0000256" key="7">
    <source>
        <dbReference type="SAM" id="MobiDB-lite"/>
    </source>
</evidence>
<accession>W9QZ38</accession>
<keyword evidence="4" id="KW-0804">Transcription</keyword>
<dbReference type="PROSITE" id="PS50217">
    <property type="entry name" value="BZIP"/>
    <property type="match status" value="1"/>
</dbReference>
<evidence type="ECO:0000256" key="4">
    <source>
        <dbReference type="ARBA" id="ARBA00023163"/>
    </source>
</evidence>
<keyword evidence="6" id="KW-0175">Coiled coil</keyword>
<sequence>MIPGELTGIYYFPHENPIPLVLPPSFNNNIQSFQNFSSSSSSNNNNAIPTNFQYITTPCPSSNASSTSDEAEEEQQQQLRIIDERRQRRMISNRESARRSRMRKQKHLDELWSQVVRLRSENHSLIDKLNHVSECHDRVLEENARLKEEASNLRQMLTDLKITSPYSIRPNVEQFMDDQNHDDHDHFDHHDQVIIPCNAAHLRAESSSGQSIANSVDLLH</sequence>